<dbReference type="GO" id="GO:0046872">
    <property type="term" value="F:metal ion binding"/>
    <property type="evidence" value="ECO:0007669"/>
    <property type="project" value="UniProtKB-UniRule"/>
</dbReference>
<dbReference type="GO" id="GO:0016020">
    <property type="term" value="C:membrane"/>
    <property type="evidence" value="ECO:0007669"/>
    <property type="project" value="TreeGrafter"/>
</dbReference>
<dbReference type="InterPro" id="IPR001199">
    <property type="entry name" value="Cyt_B5-like_heme/steroid-bd"/>
</dbReference>
<dbReference type="Gene3D" id="3.10.120.10">
    <property type="entry name" value="Cytochrome b5-like heme/steroid binding domain"/>
    <property type="match status" value="1"/>
</dbReference>
<dbReference type="AlphaFoldDB" id="A0A445C8C3"/>
<evidence type="ECO:0000259" key="7">
    <source>
        <dbReference type="PROSITE" id="PS50255"/>
    </source>
</evidence>
<comment type="similarity">
    <text evidence="4 5">Belongs to the cytochrome b5 family.</text>
</comment>
<dbReference type="PROSITE" id="PS50255">
    <property type="entry name" value="CYTOCHROME_B5_2"/>
    <property type="match status" value="1"/>
</dbReference>
<feature type="compositionally biased region" description="Gly residues" evidence="6">
    <location>
        <begin position="59"/>
        <end position="74"/>
    </location>
</feature>
<protein>
    <recommendedName>
        <fullName evidence="7">Cytochrome b5 heme-binding domain-containing protein</fullName>
    </recommendedName>
</protein>
<evidence type="ECO:0000256" key="1">
    <source>
        <dbReference type="ARBA" id="ARBA00022617"/>
    </source>
</evidence>
<dbReference type="SMART" id="SM01117">
    <property type="entry name" value="Cyt-b5"/>
    <property type="match status" value="1"/>
</dbReference>
<dbReference type="InterPro" id="IPR050668">
    <property type="entry name" value="Cytochrome_b5"/>
</dbReference>
<evidence type="ECO:0000313" key="9">
    <source>
        <dbReference type="Proteomes" id="UP000289738"/>
    </source>
</evidence>
<dbReference type="GO" id="GO:0020037">
    <property type="term" value="F:heme binding"/>
    <property type="evidence" value="ECO:0007669"/>
    <property type="project" value="UniProtKB-UniRule"/>
</dbReference>
<evidence type="ECO:0000256" key="3">
    <source>
        <dbReference type="ARBA" id="ARBA00023004"/>
    </source>
</evidence>
<reference evidence="8 9" key="1">
    <citation type="submission" date="2019-01" db="EMBL/GenBank/DDBJ databases">
        <title>Sequencing of cultivated peanut Arachis hypogaea provides insights into genome evolution and oil improvement.</title>
        <authorList>
            <person name="Chen X."/>
        </authorList>
    </citation>
    <scope>NUCLEOTIDE SEQUENCE [LARGE SCALE GENOMIC DNA]</scope>
    <source>
        <strain evidence="9">cv. Fuhuasheng</strain>
        <tissue evidence="8">Leaves</tissue>
    </source>
</reference>
<dbReference type="PRINTS" id="PR00363">
    <property type="entry name" value="CYTOCHROMEB5"/>
</dbReference>
<evidence type="ECO:0000256" key="6">
    <source>
        <dbReference type="SAM" id="MobiDB-lite"/>
    </source>
</evidence>
<keyword evidence="5" id="KW-0472">Membrane</keyword>
<feature type="compositionally biased region" description="Polar residues" evidence="6">
    <location>
        <begin position="77"/>
        <end position="88"/>
    </location>
</feature>
<keyword evidence="3 5" id="KW-0408">Iron</keyword>
<keyword evidence="5" id="KW-1133">Transmembrane helix</keyword>
<name>A0A445C8C3_ARAHY</name>
<dbReference type="PANTHER" id="PTHR19359">
    <property type="entry name" value="CYTOCHROME B5"/>
    <property type="match status" value="1"/>
</dbReference>
<dbReference type="InterPro" id="IPR018506">
    <property type="entry name" value="Cyt_B5_heme-BS"/>
</dbReference>
<evidence type="ECO:0000256" key="2">
    <source>
        <dbReference type="ARBA" id="ARBA00022723"/>
    </source>
</evidence>
<keyword evidence="2 5" id="KW-0479">Metal-binding</keyword>
<dbReference type="Pfam" id="PF00173">
    <property type="entry name" value="Cyt-b5"/>
    <property type="match status" value="1"/>
</dbReference>
<keyword evidence="9" id="KW-1185">Reference proteome</keyword>
<keyword evidence="5" id="KW-0812">Transmembrane</keyword>
<comment type="caution">
    <text evidence="8">The sequence shown here is derived from an EMBL/GenBank/DDBJ whole genome shotgun (WGS) entry which is preliminary data.</text>
</comment>
<feature type="region of interest" description="Disordered" evidence="6">
    <location>
        <begin position="1"/>
        <end position="140"/>
    </location>
</feature>
<sequence length="342" mass="36482">MTDDTGPNVEVGAGPSGKDSMDTAKKKSVQKRPSKKYKSTRRKHILRDGRYNGSKTKTIGGGLSGIGTSLGGTSGSVQQTGQNNSTANAEKTTLDAAAKTKKNKKKLPKTSARGQSVNHSQGEKINVSQSAPQANEGRKPDPNDLFLLGASMLKCCSRFWTHGFGVGCGFGVGWGFGGMPLNFLGLGAGGGCGVGVGLGWGFGTAYGSKYRSSRITFQGMEFDNKVLGVTKFLEEHPGGKEVLMELAGKDATKEFDAIGHSKGAQNLVLKHQVSVLQGATIEEVEAKDHVADTESKNKEMSSFVIKEDPKSMSETLYEFFVPVLVATFYFGYRLLTRANPHI</sequence>
<evidence type="ECO:0000256" key="5">
    <source>
        <dbReference type="RuleBase" id="RU362121"/>
    </source>
</evidence>
<feature type="compositionally biased region" description="Basic residues" evidence="6">
    <location>
        <begin position="99"/>
        <end position="108"/>
    </location>
</feature>
<comment type="caution">
    <text evidence="5">Lacks conserved residue(s) required for the propagation of feature annotation.</text>
</comment>
<dbReference type="PROSITE" id="PS00191">
    <property type="entry name" value="CYTOCHROME_B5_1"/>
    <property type="match status" value="1"/>
</dbReference>
<proteinExistence type="inferred from homology"/>
<dbReference type="PANTHER" id="PTHR19359:SF14">
    <property type="entry name" value="CYTOCHROME B5 A"/>
    <property type="match status" value="1"/>
</dbReference>
<accession>A0A445C8C3</accession>
<evidence type="ECO:0000313" key="8">
    <source>
        <dbReference type="EMBL" id="RYR47159.1"/>
    </source>
</evidence>
<feature type="compositionally biased region" description="Basic residues" evidence="6">
    <location>
        <begin position="26"/>
        <end position="45"/>
    </location>
</feature>
<organism evidence="8 9">
    <name type="scientific">Arachis hypogaea</name>
    <name type="common">Peanut</name>
    <dbReference type="NCBI Taxonomy" id="3818"/>
    <lineage>
        <taxon>Eukaryota</taxon>
        <taxon>Viridiplantae</taxon>
        <taxon>Streptophyta</taxon>
        <taxon>Embryophyta</taxon>
        <taxon>Tracheophyta</taxon>
        <taxon>Spermatophyta</taxon>
        <taxon>Magnoliopsida</taxon>
        <taxon>eudicotyledons</taxon>
        <taxon>Gunneridae</taxon>
        <taxon>Pentapetalae</taxon>
        <taxon>rosids</taxon>
        <taxon>fabids</taxon>
        <taxon>Fabales</taxon>
        <taxon>Fabaceae</taxon>
        <taxon>Papilionoideae</taxon>
        <taxon>50 kb inversion clade</taxon>
        <taxon>dalbergioids sensu lato</taxon>
        <taxon>Dalbergieae</taxon>
        <taxon>Pterocarpus clade</taxon>
        <taxon>Arachis</taxon>
    </lineage>
</organism>
<dbReference type="SUPFAM" id="SSF55856">
    <property type="entry name" value="Cytochrome b5-like heme/steroid binding domain"/>
    <property type="match status" value="1"/>
</dbReference>
<feature type="transmembrane region" description="Helical" evidence="5">
    <location>
        <begin position="159"/>
        <end position="177"/>
    </location>
</feature>
<dbReference type="EMBL" id="SDMP01000007">
    <property type="protein sequence ID" value="RYR47159.1"/>
    <property type="molecule type" value="Genomic_DNA"/>
</dbReference>
<gene>
    <name evidence="8" type="ORF">Ahy_A07g033105</name>
</gene>
<feature type="transmembrane region" description="Helical" evidence="5">
    <location>
        <begin position="183"/>
        <end position="206"/>
    </location>
</feature>
<feature type="domain" description="Cytochrome b5 heme-binding" evidence="7">
    <location>
        <begin position="215"/>
        <end position="277"/>
    </location>
</feature>
<evidence type="ECO:0000256" key="4">
    <source>
        <dbReference type="ARBA" id="ARBA00038168"/>
    </source>
</evidence>
<keyword evidence="1 5" id="KW-0349">Heme</keyword>
<dbReference type="InterPro" id="IPR036400">
    <property type="entry name" value="Cyt_B5-like_heme/steroid_sf"/>
</dbReference>
<feature type="transmembrane region" description="Helical" evidence="5">
    <location>
        <begin position="316"/>
        <end position="335"/>
    </location>
</feature>
<dbReference type="Proteomes" id="UP000289738">
    <property type="component" value="Chromosome A07"/>
</dbReference>